<keyword evidence="2" id="KW-1185">Reference proteome</keyword>
<proteinExistence type="predicted"/>
<evidence type="ECO:0000313" key="1">
    <source>
        <dbReference type="EMBL" id="TVX91712.1"/>
    </source>
</evidence>
<dbReference type="EMBL" id="VNJK01000001">
    <property type="protein sequence ID" value="TVX91712.1"/>
    <property type="molecule type" value="Genomic_DNA"/>
</dbReference>
<accession>A0A559IVP0</accession>
<dbReference type="AlphaFoldDB" id="A0A559IVP0"/>
<dbReference type="OrthoDB" id="2570098at2"/>
<comment type="caution">
    <text evidence="1">The sequence shown here is derived from an EMBL/GenBank/DDBJ whole genome shotgun (WGS) entry which is preliminary data.</text>
</comment>
<sequence>MATLISHFYNEEYLLPWWLMHHTKLFDRGILINRGSTDRSIEICRTFAPHWEVRNSRVPQFDAIEADREVMDIEKECMGWKMVLNTTEFLCVRNKEQFFSSLSDKSMRMYLIKWFLLGDPPNYPYSDPVYTTPLVQQRFHGFFSRDPNQPYMGRLIHNYDHGGYTIGRHWSPHPFIPYEGPAYVFKFIYSPWNEAMQRRKLQIGPTLSMHSLLNSYGAQHITTPDMLEQARRQFAHGVVDLRLLPEYQSLWLTSTQ</sequence>
<evidence type="ECO:0000313" key="2">
    <source>
        <dbReference type="Proteomes" id="UP000318102"/>
    </source>
</evidence>
<organism evidence="1 2">
    <name type="scientific">Paenibacillus agilis</name>
    <dbReference type="NCBI Taxonomy" id="3020863"/>
    <lineage>
        <taxon>Bacteria</taxon>
        <taxon>Bacillati</taxon>
        <taxon>Bacillota</taxon>
        <taxon>Bacilli</taxon>
        <taxon>Bacillales</taxon>
        <taxon>Paenibacillaceae</taxon>
        <taxon>Paenibacillus</taxon>
    </lineage>
</organism>
<reference evidence="1 2" key="1">
    <citation type="submission" date="2019-07" db="EMBL/GenBank/DDBJ databases">
        <authorList>
            <person name="Kim J."/>
        </authorList>
    </citation>
    <scope>NUCLEOTIDE SEQUENCE [LARGE SCALE GENOMIC DNA]</scope>
    <source>
        <strain evidence="1 2">N4</strain>
    </source>
</reference>
<protein>
    <submittedName>
        <fullName evidence="1">Glycosyltransferase family 2 protein</fullName>
    </submittedName>
</protein>
<dbReference type="RefSeq" id="WP_144986479.1">
    <property type="nucleotide sequence ID" value="NZ_VNJK01000001.1"/>
</dbReference>
<dbReference type="Proteomes" id="UP000318102">
    <property type="component" value="Unassembled WGS sequence"/>
</dbReference>
<name>A0A559IVP0_9BACL</name>
<gene>
    <name evidence="1" type="ORF">FPZ44_00750</name>
</gene>